<dbReference type="Gene3D" id="3.10.50.40">
    <property type="match status" value="1"/>
</dbReference>
<dbReference type="Proteomes" id="UP000553963">
    <property type="component" value="Unassembled WGS sequence"/>
</dbReference>
<dbReference type="SUPFAM" id="SSF54534">
    <property type="entry name" value="FKBP-like"/>
    <property type="match status" value="1"/>
</dbReference>
<reference evidence="11 12" key="1">
    <citation type="submission" date="2020-08" db="EMBL/GenBank/DDBJ databases">
        <title>Genomic Encyclopedia of Type Strains, Phase IV (KMG-IV): sequencing the most valuable type-strain genomes for metagenomic binning, comparative biology and taxonomic classification.</title>
        <authorList>
            <person name="Goeker M."/>
        </authorList>
    </citation>
    <scope>NUCLEOTIDE SEQUENCE [LARGE SCALE GENOMIC DNA]</scope>
    <source>
        <strain evidence="11 12">DSM 25966</strain>
    </source>
</reference>
<feature type="signal peptide" evidence="9">
    <location>
        <begin position="1"/>
        <end position="31"/>
    </location>
</feature>
<organism evidence="11 12">
    <name type="scientific">Kaistia hirudinis</name>
    <dbReference type="NCBI Taxonomy" id="1293440"/>
    <lineage>
        <taxon>Bacteria</taxon>
        <taxon>Pseudomonadati</taxon>
        <taxon>Pseudomonadota</taxon>
        <taxon>Alphaproteobacteria</taxon>
        <taxon>Hyphomicrobiales</taxon>
        <taxon>Kaistiaceae</taxon>
        <taxon>Kaistia</taxon>
    </lineage>
</organism>
<name>A0A840ANJ9_9HYPH</name>
<dbReference type="Pfam" id="PF13616">
    <property type="entry name" value="Rotamase_3"/>
    <property type="match status" value="1"/>
</dbReference>
<accession>A0A840ANJ9</accession>
<evidence type="ECO:0000256" key="6">
    <source>
        <dbReference type="ARBA" id="ARBA00030642"/>
    </source>
</evidence>
<dbReference type="RefSeq" id="WP_246409667.1">
    <property type="nucleotide sequence ID" value="NZ_JACIDS010000003.1"/>
</dbReference>
<evidence type="ECO:0000256" key="8">
    <source>
        <dbReference type="PROSITE-ProRule" id="PRU00278"/>
    </source>
</evidence>
<dbReference type="AlphaFoldDB" id="A0A840ANJ9"/>
<comment type="similarity">
    <text evidence="2">Belongs to the PpiC/parvulin rotamase family.</text>
</comment>
<dbReference type="InterPro" id="IPR050245">
    <property type="entry name" value="PrsA_foldase"/>
</dbReference>
<evidence type="ECO:0000256" key="5">
    <source>
        <dbReference type="ARBA" id="ARBA00023110"/>
    </source>
</evidence>
<dbReference type="EMBL" id="JACIDS010000003">
    <property type="protein sequence ID" value="MBB3931910.1"/>
    <property type="molecule type" value="Genomic_DNA"/>
</dbReference>
<evidence type="ECO:0000256" key="1">
    <source>
        <dbReference type="ARBA" id="ARBA00000971"/>
    </source>
</evidence>
<dbReference type="InterPro" id="IPR027304">
    <property type="entry name" value="Trigger_fact/SurA_dom_sf"/>
</dbReference>
<dbReference type="InterPro" id="IPR046357">
    <property type="entry name" value="PPIase_dom_sf"/>
</dbReference>
<evidence type="ECO:0000256" key="7">
    <source>
        <dbReference type="ARBA" id="ARBA00031484"/>
    </source>
</evidence>
<dbReference type="Gene3D" id="1.10.8.1040">
    <property type="match status" value="1"/>
</dbReference>
<evidence type="ECO:0000256" key="9">
    <source>
        <dbReference type="SAM" id="SignalP"/>
    </source>
</evidence>
<keyword evidence="5 8" id="KW-0697">Rotamase</keyword>
<evidence type="ECO:0000313" key="11">
    <source>
        <dbReference type="EMBL" id="MBB3931910.1"/>
    </source>
</evidence>
<feature type="domain" description="PpiC" evidence="10">
    <location>
        <begin position="163"/>
        <end position="254"/>
    </location>
</feature>
<dbReference type="PANTHER" id="PTHR47245:SF2">
    <property type="entry name" value="PEPTIDYL-PROLYL CIS-TRANS ISOMERASE HP_0175-RELATED"/>
    <property type="match status" value="1"/>
</dbReference>
<dbReference type="PROSITE" id="PS50198">
    <property type="entry name" value="PPIC_PPIASE_2"/>
    <property type="match status" value="1"/>
</dbReference>
<keyword evidence="12" id="KW-1185">Reference proteome</keyword>
<evidence type="ECO:0000259" key="10">
    <source>
        <dbReference type="PROSITE" id="PS50198"/>
    </source>
</evidence>
<feature type="chain" id="PRO_5032396475" description="Parvulin-like PPIase" evidence="9">
    <location>
        <begin position="32"/>
        <end position="309"/>
    </location>
</feature>
<protein>
    <recommendedName>
        <fullName evidence="4">Parvulin-like PPIase</fullName>
        <ecNumber evidence="3">5.2.1.8</ecNumber>
    </recommendedName>
    <alternativeName>
        <fullName evidence="6">Peptidyl-prolyl cis-trans isomerase plp</fullName>
    </alternativeName>
    <alternativeName>
        <fullName evidence="7">Rotamase plp</fullName>
    </alternativeName>
</protein>
<evidence type="ECO:0000256" key="3">
    <source>
        <dbReference type="ARBA" id="ARBA00013194"/>
    </source>
</evidence>
<dbReference type="InterPro" id="IPR000297">
    <property type="entry name" value="PPIase_PpiC"/>
</dbReference>
<evidence type="ECO:0000256" key="2">
    <source>
        <dbReference type="ARBA" id="ARBA00007656"/>
    </source>
</evidence>
<evidence type="ECO:0000313" key="12">
    <source>
        <dbReference type="Proteomes" id="UP000553963"/>
    </source>
</evidence>
<dbReference type="InterPro" id="IPR023058">
    <property type="entry name" value="PPIase_PpiC_CS"/>
</dbReference>
<comment type="catalytic activity">
    <reaction evidence="1">
        <text>[protein]-peptidylproline (omega=180) = [protein]-peptidylproline (omega=0)</text>
        <dbReference type="Rhea" id="RHEA:16237"/>
        <dbReference type="Rhea" id="RHEA-COMP:10747"/>
        <dbReference type="Rhea" id="RHEA-COMP:10748"/>
        <dbReference type="ChEBI" id="CHEBI:83833"/>
        <dbReference type="ChEBI" id="CHEBI:83834"/>
        <dbReference type="EC" id="5.2.1.8"/>
    </reaction>
</comment>
<dbReference type="SUPFAM" id="SSF109998">
    <property type="entry name" value="Triger factor/SurA peptide-binding domain-like"/>
    <property type="match status" value="1"/>
</dbReference>
<dbReference type="PANTHER" id="PTHR47245">
    <property type="entry name" value="PEPTIDYLPROLYL ISOMERASE"/>
    <property type="match status" value="1"/>
</dbReference>
<keyword evidence="9" id="KW-0732">Signal</keyword>
<dbReference type="PROSITE" id="PS51318">
    <property type="entry name" value="TAT"/>
    <property type="match status" value="1"/>
</dbReference>
<dbReference type="PROSITE" id="PS01096">
    <property type="entry name" value="PPIC_PPIASE_1"/>
    <property type="match status" value="1"/>
</dbReference>
<dbReference type="GO" id="GO:0003755">
    <property type="term" value="F:peptidyl-prolyl cis-trans isomerase activity"/>
    <property type="evidence" value="ECO:0007669"/>
    <property type="project" value="UniProtKB-KW"/>
</dbReference>
<sequence>MTSRHSPRRMKLRGSALALLGLMAVAAPAHAEDAPAAPAAEAPAAAPAPAPVDPATVVATINGEPITEADLVLAEQAFGEQIAKLPPEERRKAVLDVLVDLKLMAAAATTDGLDKTDAFQRQLALLRAQALRSEFFRVEIDGKTTDEAVKKRYDEEIAKVTPPEEVKAAHILVETEDEAKAIIKELDAGGDFAKLAQEKSKDPGSAKMGGELGYFTQGKMVKEFEDAAFKLDVGKYTETPVKTQYGYHIIKVEDKRKQPLPSYDQVKDQVRQMVLRDTFVAEVAQLRKDNKVEILDPSLKAKPAPQPAK</sequence>
<gene>
    <name evidence="11" type="ORF">GGR25_002960</name>
</gene>
<comment type="caution">
    <text evidence="11">The sequence shown here is derived from an EMBL/GenBank/DDBJ whole genome shotgun (WGS) entry which is preliminary data.</text>
</comment>
<dbReference type="EC" id="5.2.1.8" evidence="3"/>
<proteinExistence type="inferred from homology"/>
<keyword evidence="8 11" id="KW-0413">Isomerase</keyword>
<evidence type="ECO:0000256" key="4">
    <source>
        <dbReference type="ARBA" id="ARBA00018370"/>
    </source>
</evidence>
<dbReference type="InterPro" id="IPR006311">
    <property type="entry name" value="TAT_signal"/>
</dbReference>